<evidence type="ECO:0000313" key="3">
    <source>
        <dbReference type="Proteomes" id="UP000265882"/>
    </source>
</evidence>
<name>A0A3A4NMV6_ABYX5</name>
<evidence type="ECO:0000313" key="2">
    <source>
        <dbReference type="EMBL" id="RJP21807.1"/>
    </source>
</evidence>
<evidence type="ECO:0000256" key="1">
    <source>
        <dbReference type="SAM" id="Phobius"/>
    </source>
</evidence>
<dbReference type="Proteomes" id="UP000265882">
    <property type="component" value="Unassembled WGS sequence"/>
</dbReference>
<keyword evidence="1" id="KW-0472">Membrane</keyword>
<sequence>MEQNLKRFFLTVCISLSFVVFAFLSALGYMAPAVRLTFTTYQFFLVGVCVGALLLSTIGLIIKRSEWSHYNTYFITVMISVFLLTMINCVIFRVLGGEQLIRRLVGDIWVLLSIG</sequence>
<protein>
    <submittedName>
        <fullName evidence="2">Uncharacterized protein</fullName>
    </submittedName>
</protein>
<keyword evidence="1" id="KW-1133">Transmembrane helix</keyword>
<organism evidence="2 3">
    <name type="scientific">Abyssobacteria bacterium (strain SURF_5)</name>
    <dbReference type="NCBI Taxonomy" id="2093360"/>
    <lineage>
        <taxon>Bacteria</taxon>
        <taxon>Pseudomonadati</taxon>
        <taxon>Candidatus Hydrogenedentota</taxon>
        <taxon>Candidatus Abyssobacteria</taxon>
    </lineage>
</organism>
<feature type="transmembrane region" description="Helical" evidence="1">
    <location>
        <begin position="7"/>
        <end position="31"/>
    </location>
</feature>
<accession>A0A3A4NMV6</accession>
<proteinExistence type="predicted"/>
<feature type="transmembrane region" description="Helical" evidence="1">
    <location>
        <begin position="74"/>
        <end position="95"/>
    </location>
</feature>
<keyword evidence="1" id="KW-0812">Transmembrane</keyword>
<dbReference type="AlphaFoldDB" id="A0A3A4NMV6"/>
<gene>
    <name evidence="2" type="ORF">C4520_09120</name>
</gene>
<comment type="caution">
    <text evidence="2">The sequence shown here is derived from an EMBL/GenBank/DDBJ whole genome shotgun (WGS) entry which is preliminary data.</text>
</comment>
<dbReference type="EMBL" id="QZKU01000064">
    <property type="protein sequence ID" value="RJP21807.1"/>
    <property type="molecule type" value="Genomic_DNA"/>
</dbReference>
<feature type="transmembrane region" description="Helical" evidence="1">
    <location>
        <begin position="43"/>
        <end position="62"/>
    </location>
</feature>
<reference evidence="2 3" key="1">
    <citation type="journal article" date="2017" name="ISME J.">
        <title>Energy and carbon metabolisms in a deep terrestrial subsurface fluid microbial community.</title>
        <authorList>
            <person name="Momper L."/>
            <person name="Jungbluth S.P."/>
            <person name="Lee M.D."/>
            <person name="Amend J.P."/>
        </authorList>
    </citation>
    <scope>NUCLEOTIDE SEQUENCE [LARGE SCALE GENOMIC DNA]</scope>
    <source>
        <strain evidence="2">SURF_5</strain>
    </source>
</reference>